<feature type="domain" description="Ionotropic glutamate receptor C-terminal" evidence="4">
    <location>
        <begin position="44"/>
        <end position="263"/>
    </location>
</feature>
<feature type="signal peptide" evidence="2">
    <location>
        <begin position="1"/>
        <end position="30"/>
    </location>
</feature>
<evidence type="ECO:0000313" key="6">
    <source>
        <dbReference type="Proteomes" id="UP000186406"/>
    </source>
</evidence>
<keyword evidence="1 2" id="KW-0732">Signal</keyword>
<dbReference type="STRING" id="1123029.SAMN02745172_00306"/>
<keyword evidence="6" id="KW-1185">Reference proteome</keyword>
<dbReference type="GO" id="GO:0016020">
    <property type="term" value="C:membrane"/>
    <property type="evidence" value="ECO:0007669"/>
    <property type="project" value="InterPro"/>
</dbReference>
<accession>A0A1M7Z6B3</accession>
<evidence type="ECO:0000259" key="4">
    <source>
        <dbReference type="SMART" id="SM00079"/>
    </source>
</evidence>
<dbReference type="Proteomes" id="UP000186406">
    <property type="component" value="Unassembled WGS sequence"/>
</dbReference>
<dbReference type="EMBL" id="FRXO01000001">
    <property type="protein sequence ID" value="SHO60473.1"/>
    <property type="molecule type" value="Genomic_DNA"/>
</dbReference>
<evidence type="ECO:0000259" key="3">
    <source>
        <dbReference type="SMART" id="SM00062"/>
    </source>
</evidence>
<evidence type="ECO:0000313" key="5">
    <source>
        <dbReference type="EMBL" id="SHO60473.1"/>
    </source>
</evidence>
<dbReference type="GO" id="GO:0015276">
    <property type="term" value="F:ligand-gated monoatomic ion channel activity"/>
    <property type="evidence" value="ECO:0007669"/>
    <property type="project" value="InterPro"/>
</dbReference>
<dbReference type="InterPro" id="IPR001638">
    <property type="entry name" value="Solute-binding_3/MltF_N"/>
</dbReference>
<sequence>MSFVPALRAARRLGAAALIGLAVMTAGASAEAGAIYDRIKSSGNLVIGLEGTYPPFNAMDESGQLVGFEVDFSRALAKQMGLKPVFKPANWSGLLGALQSGRVDVVINQVAATPERQKIFDFSIPYSYSGIQIVVKKGNPDNISTPDTLAGKKVAAGLGTNYGQWLVKNVPTALPQTYDDNVTPYRDLAAGRIDAVLNDRLVVADIVKKTGDQFEIVGAPFDPQGSSVALPKDPELLSAIDDGIRALQANGELSAISQKWFGIDVTKQP</sequence>
<dbReference type="SUPFAM" id="SSF53850">
    <property type="entry name" value="Periplasmic binding protein-like II"/>
    <property type="match status" value="1"/>
</dbReference>
<dbReference type="SMART" id="SM00062">
    <property type="entry name" value="PBPb"/>
    <property type="match status" value="1"/>
</dbReference>
<name>A0A1M7Z6B3_9HYPH</name>
<dbReference type="SMART" id="SM00079">
    <property type="entry name" value="PBPe"/>
    <property type="match status" value="1"/>
</dbReference>
<dbReference type="RefSeq" id="WP_073625434.1">
    <property type="nucleotide sequence ID" value="NZ_FRXO01000001.1"/>
</dbReference>
<dbReference type="AlphaFoldDB" id="A0A1M7Z6B3"/>
<feature type="domain" description="Solute-binding protein family 3/N-terminal" evidence="3">
    <location>
        <begin position="44"/>
        <end position="264"/>
    </location>
</feature>
<dbReference type="Gene3D" id="3.40.190.10">
    <property type="entry name" value="Periplasmic binding protein-like II"/>
    <property type="match status" value="2"/>
</dbReference>
<dbReference type="InterPro" id="IPR001320">
    <property type="entry name" value="Iontro_rcpt_C"/>
</dbReference>
<protein>
    <submittedName>
        <fullName evidence="5">L-cystine-binding protein /Diaminopimelate-binding protein</fullName>
    </submittedName>
</protein>
<proteinExistence type="predicted"/>
<organism evidence="5 6">
    <name type="scientific">Pseudoxanthobacter soli DSM 19599</name>
    <dbReference type="NCBI Taxonomy" id="1123029"/>
    <lineage>
        <taxon>Bacteria</taxon>
        <taxon>Pseudomonadati</taxon>
        <taxon>Pseudomonadota</taxon>
        <taxon>Alphaproteobacteria</taxon>
        <taxon>Hyphomicrobiales</taxon>
        <taxon>Segnochrobactraceae</taxon>
        <taxon>Pseudoxanthobacter</taxon>
    </lineage>
</organism>
<dbReference type="OrthoDB" id="9814231at2"/>
<evidence type="ECO:0000256" key="2">
    <source>
        <dbReference type="SAM" id="SignalP"/>
    </source>
</evidence>
<feature type="chain" id="PRO_5012274878" evidence="2">
    <location>
        <begin position="31"/>
        <end position="269"/>
    </location>
</feature>
<gene>
    <name evidence="5" type="ORF">SAMN02745172_00306</name>
</gene>
<dbReference type="Pfam" id="PF00497">
    <property type="entry name" value="SBP_bac_3"/>
    <property type="match status" value="1"/>
</dbReference>
<dbReference type="PANTHER" id="PTHR35936">
    <property type="entry name" value="MEMBRANE-BOUND LYTIC MUREIN TRANSGLYCOSYLASE F"/>
    <property type="match status" value="1"/>
</dbReference>
<dbReference type="NCBIfam" id="NF008426">
    <property type="entry name" value="PRK11260.1"/>
    <property type="match status" value="1"/>
</dbReference>
<reference evidence="5 6" key="1">
    <citation type="submission" date="2016-12" db="EMBL/GenBank/DDBJ databases">
        <authorList>
            <person name="Song W.-J."/>
            <person name="Kurnit D.M."/>
        </authorList>
    </citation>
    <scope>NUCLEOTIDE SEQUENCE [LARGE SCALE GENOMIC DNA]</scope>
    <source>
        <strain evidence="5 6">DSM 19599</strain>
    </source>
</reference>
<evidence type="ECO:0000256" key="1">
    <source>
        <dbReference type="ARBA" id="ARBA00022729"/>
    </source>
</evidence>
<dbReference type="PANTHER" id="PTHR35936:SF35">
    <property type="entry name" value="L-CYSTINE-BINDING PROTEIN TCYJ"/>
    <property type="match status" value="1"/>
</dbReference>